<keyword evidence="2" id="KW-1185">Reference proteome</keyword>
<dbReference type="SUPFAM" id="SSF51717">
    <property type="entry name" value="Dihydropteroate synthetase-like"/>
    <property type="match status" value="1"/>
</dbReference>
<dbReference type="GO" id="GO:0004156">
    <property type="term" value="F:dihydropteroate synthase activity"/>
    <property type="evidence" value="ECO:0007669"/>
    <property type="project" value="UniProtKB-EC"/>
</dbReference>
<dbReference type="Proteomes" id="UP000533598">
    <property type="component" value="Unassembled WGS sequence"/>
</dbReference>
<organism evidence="1 2">
    <name type="scientific">Crossiella cryophila</name>
    <dbReference type="NCBI Taxonomy" id="43355"/>
    <lineage>
        <taxon>Bacteria</taxon>
        <taxon>Bacillati</taxon>
        <taxon>Actinomycetota</taxon>
        <taxon>Actinomycetes</taxon>
        <taxon>Pseudonocardiales</taxon>
        <taxon>Pseudonocardiaceae</taxon>
        <taxon>Crossiella</taxon>
    </lineage>
</organism>
<dbReference type="RefSeq" id="WP_185000064.1">
    <property type="nucleotide sequence ID" value="NZ_BAAAUI010000013.1"/>
</dbReference>
<reference evidence="1 2" key="1">
    <citation type="submission" date="2020-08" db="EMBL/GenBank/DDBJ databases">
        <title>Sequencing the genomes of 1000 actinobacteria strains.</title>
        <authorList>
            <person name="Klenk H.-P."/>
        </authorList>
    </citation>
    <scope>NUCLEOTIDE SEQUENCE [LARGE SCALE GENOMIC DNA]</scope>
    <source>
        <strain evidence="1 2">DSM 44230</strain>
    </source>
</reference>
<dbReference type="InterPro" id="IPR011005">
    <property type="entry name" value="Dihydropteroate_synth-like_sf"/>
</dbReference>
<evidence type="ECO:0000313" key="2">
    <source>
        <dbReference type="Proteomes" id="UP000533598"/>
    </source>
</evidence>
<accession>A0A7W7FSR0</accession>
<evidence type="ECO:0000313" key="1">
    <source>
        <dbReference type="EMBL" id="MBB4674019.1"/>
    </source>
</evidence>
<sequence length="205" mass="21505">MTPLRFGSADRDLPGDRALVLAVVDPDVAAVETALAEGADLLDLGVAGPDLIAEVRARHPRLVLAATPGDMYAQCEAGVDLLDGTGGDTEIPETAAQYGVGLIAPTAKAADWSQWLQVPAAGVLLDCPPGPDLLRRLDQPTAWPRLITLPDNGFGDEALALAALAAWRGVRVFRSREVPRVRQALEMAASIHGSRPPAAVLRALT</sequence>
<comment type="caution">
    <text evidence="1">The sequence shown here is derived from an EMBL/GenBank/DDBJ whole genome shotgun (WGS) entry which is preliminary data.</text>
</comment>
<dbReference type="AlphaFoldDB" id="A0A7W7FSR0"/>
<dbReference type="EMBL" id="JACHMH010000001">
    <property type="protein sequence ID" value="MBB4674019.1"/>
    <property type="molecule type" value="Genomic_DNA"/>
</dbReference>
<protein>
    <submittedName>
        <fullName evidence="1">Dihydropteroate synthase</fullName>
        <ecNumber evidence="1">2.5.1.15</ecNumber>
    </submittedName>
</protein>
<dbReference type="EC" id="2.5.1.15" evidence="1"/>
<gene>
    <name evidence="1" type="ORF">HNR67_000137</name>
</gene>
<name>A0A7W7FSR0_9PSEU</name>
<keyword evidence="1" id="KW-0808">Transferase</keyword>
<proteinExistence type="predicted"/>